<protein>
    <recommendedName>
        <fullName evidence="1">SnoaL-like domain-containing protein</fullName>
    </recommendedName>
</protein>
<name>A0A7I7S6E3_9MYCO</name>
<dbReference type="InterPro" id="IPR037401">
    <property type="entry name" value="SnoaL-like"/>
</dbReference>
<dbReference type="InterPro" id="IPR032710">
    <property type="entry name" value="NTF2-like_dom_sf"/>
</dbReference>
<dbReference type="Pfam" id="PF13474">
    <property type="entry name" value="SnoaL_3"/>
    <property type="match status" value="1"/>
</dbReference>
<dbReference type="Gene3D" id="3.10.450.50">
    <property type="match status" value="1"/>
</dbReference>
<evidence type="ECO:0000259" key="1">
    <source>
        <dbReference type="Pfam" id="PF13474"/>
    </source>
</evidence>
<dbReference type="Proteomes" id="UP000467428">
    <property type="component" value="Chromosome"/>
</dbReference>
<feature type="domain" description="SnoaL-like" evidence="1">
    <location>
        <begin position="7"/>
        <end position="130"/>
    </location>
</feature>
<geneLocation type="plasmid" evidence="3">
    <name>pjcm18538 dna</name>
</geneLocation>
<dbReference type="InterPro" id="IPR011944">
    <property type="entry name" value="Steroid_delta5-4_isomerase"/>
</dbReference>
<dbReference type="EMBL" id="AP022593">
    <property type="protein sequence ID" value="BBY52050.1"/>
    <property type="molecule type" value="Genomic_DNA"/>
</dbReference>
<proteinExistence type="predicted"/>
<evidence type="ECO:0000313" key="3">
    <source>
        <dbReference type="Proteomes" id="UP000467428"/>
    </source>
</evidence>
<evidence type="ECO:0000313" key="2">
    <source>
        <dbReference type="EMBL" id="BBY52050.1"/>
    </source>
</evidence>
<sequence>MSAEAEVRAVVTGWVDAVARRDLDGVVAHHTEDVVMFDVPPPYGGIRGIADYRDCWGPFFEWQATGNGTFELVELTVTAGSDVAFAYGLLRCGTPEDFERNPDNRLRVTMGLRRVDGEWLIAHEHHSFPMLS</sequence>
<dbReference type="NCBIfam" id="TIGR02246">
    <property type="entry name" value="SgcJ/EcaC family oxidoreductase"/>
    <property type="match status" value="1"/>
</dbReference>
<dbReference type="AlphaFoldDB" id="A0A7I7S6E3"/>
<reference evidence="2 3" key="1">
    <citation type="journal article" date="2019" name="Emerg. Microbes Infect.">
        <title>Comprehensive subspecies identification of 175 nontuberculous mycobacteria species based on 7547 genomic profiles.</title>
        <authorList>
            <person name="Matsumoto Y."/>
            <person name="Kinjo T."/>
            <person name="Motooka D."/>
            <person name="Nabeya D."/>
            <person name="Jung N."/>
            <person name="Uechi K."/>
            <person name="Horii T."/>
            <person name="Iida T."/>
            <person name="Fujita J."/>
            <person name="Nakamura S."/>
        </authorList>
    </citation>
    <scope>NUCLEOTIDE SEQUENCE [LARGE SCALE GENOMIC DNA]</scope>
    <source>
        <strain evidence="2 3">JCM 18538</strain>
    </source>
</reference>
<dbReference type="SUPFAM" id="SSF54427">
    <property type="entry name" value="NTF2-like"/>
    <property type="match status" value="1"/>
</dbReference>
<gene>
    <name evidence="2" type="ORF">MARA_55180</name>
</gene>
<organism evidence="2 3">
    <name type="scientific">Mycolicibacterium arabiense</name>
    <dbReference type="NCBI Taxonomy" id="1286181"/>
    <lineage>
        <taxon>Bacteria</taxon>
        <taxon>Bacillati</taxon>
        <taxon>Actinomycetota</taxon>
        <taxon>Actinomycetes</taxon>
        <taxon>Mycobacteriales</taxon>
        <taxon>Mycobacteriaceae</taxon>
        <taxon>Mycolicibacterium</taxon>
    </lineage>
</organism>
<dbReference type="RefSeq" id="WP_163923688.1">
    <property type="nucleotide sequence ID" value="NZ_AP022593.1"/>
</dbReference>
<keyword evidence="3" id="KW-1185">Reference proteome</keyword>
<dbReference type="KEGG" id="marz:MARA_55180"/>
<accession>A0A7I7S6E3</accession>